<sequence length="180" mass="19994">MRICWFPDNTVLCNFAAVDRVPLLEKLLDGRGRWTEAVAHEAEQSAAYLPRLRDIVAVGMLGEPITITDLDEIAEVDRLRRAVFGGVASVPTKHLGEAETCALIIKRPEFRDSVWITDDRSAAAFTRRRGITTKETFDLMNEAVVEGLVTAVAGHELLGRMVAAGRRLHRVSDCPDDLLR</sequence>
<dbReference type="InterPro" id="IPR021799">
    <property type="entry name" value="PIN-like_prokaryotic"/>
</dbReference>
<comment type="caution">
    <text evidence="1">The sequence shown here is derived from an EMBL/GenBank/DDBJ whole genome shotgun (WGS) entry which is preliminary data.</text>
</comment>
<dbReference type="Proteomes" id="UP000637788">
    <property type="component" value="Unassembled WGS sequence"/>
</dbReference>
<protein>
    <submittedName>
        <fullName evidence="1">Uncharacterized protein</fullName>
    </submittedName>
</protein>
<dbReference type="Pfam" id="PF11848">
    <property type="entry name" value="DUF3368"/>
    <property type="match status" value="1"/>
</dbReference>
<reference evidence="1" key="2">
    <citation type="submission" date="2020-09" db="EMBL/GenBank/DDBJ databases">
        <authorList>
            <person name="Sun Q."/>
            <person name="Ohkuma M."/>
        </authorList>
    </citation>
    <scope>NUCLEOTIDE SEQUENCE</scope>
    <source>
        <strain evidence="1">JCM 3035</strain>
    </source>
</reference>
<proteinExistence type="predicted"/>
<name>A0A917R7G3_9ACTN</name>
<dbReference type="EMBL" id="BMPQ01000020">
    <property type="protein sequence ID" value="GGK93240.1"/>
    <property type="molecule type" value="Genomic_DNA"/>
</dbReference>
<organism evidence="1 2">
    <name type="scientific">Streptomyces flaveus</name>
    <dbReference type="NCBI Taxonomy" id="66370"/>
    <lineage>
        <taxon>Bacteria</taxon>
        <taxon>Bacillati</taxon>
        <taxon>Actinomycetota</taxon>
        <taxon>Actinomycetes</taxon>
        <taxon>Kitasatosporales</taxon>
        <taxon>Streptomycetaceae</taxon>
        <taxon>Streptomyces</taxon>
        <taxon>Streptomyces aurantiacus group</taxon>
    </lineage>
</organism>
<dbReference type="AlphaFoldDB" id="A0A917R7G3"/>
<reference evidence="1" key="1">
    <citation type="journal article" date="2014" name="Int. J. Syst. Evol. Microbiol.">
        <title>Complete genome sequence of Corynebacterium casei LMG S-19264T (=DSM 44701T), isolated from a smear-ripened cheese.</title>
        <authorList>
            <consortium name="US DOE Joint Genome Institute (JGI-PGF)"/>
            <person name="Walter F."/>
            <person name="Albersmeier A."/>
            <person name="Kalinowski J."/>
            <person name="Ruckert C."/>
        </authorList>
    </citation>
    <scope>NUCLEOTIDE SEQUENCE</scope>
    <source>
        <strain evidence="1">JCM 3035</strain>
    </source>
</reference>
<gene>
    <name evidence="1" type="ORF">GCM10010094_62590</name>
</gene>
<evidence type="ECO:0000313" key="1">
    <source>
        <dbReference type="EMBL" id="GGK93240.1"/>
    </source>
</evidence>
<keyword evidence="2" id="KW-1185">Reference proteome</keyword>
<dbReference type="RefSeq" id="WP_189325171.1">
    <property type="nucleotide sequence ID" value="NZ_BMPQ01000020.1"/>
</dbReference>
<accession>A0A917R7G3</accession>
<evidence type="ECO:0000313" key="2">
    <source>
        <dbReference type="Proteomes" id="UP000637788"/>
    </source>
</evidence>